<reference evidence="2 3" key="1">
    <citation type="journal article" date="2014" name="Int. J. Syst. Evol. Microbiol.">
        <title>Complete genome sequence of Corynebacterium casei LMG S-19264T (=DSM 44701T), isolated from a smear-ripened cheese.</title>
        <authorList>
            <consortium name="US DOE Joint Genome Institute (JGI-PGF)"/>
            <person name="Walter F."/>
            <person name="Albersmeier A."/>
            <person name="Kalinowski J."/>
            <person name="Ruckert C."/>
        </authorList>
    </citation>
    <scope>NUCLEOTIDE SEQUENCE [LARGE SCALE GENOMIC DNA]</scope>
    <source>
        <strain evidence="2 3">CGMCC 1.12976</strain>
    </source>
</reference>
<dbReference type="RefSeq" id="WP_188677126.1">
    <property type="nucleotide sequence ID" value="NZ_BMGP01000003.1"/>
</dbReference>
<protein>
    <submittedName>
        <fullName evidence="2">Uncharacterized protein</fullName>
    </submittedName>
</protein>
<organism evidence="2 3">
    <name type="scientific">Subtercola lobariae</name>
    <dbReference type="NCBI Taxonomy" id="1588641"/>
    <lineage>
        <taxon>Bacteria</taxon>
        <taxon>Bacillati</taxon>
        <taxon>Actinomycetota</taxon>
        <taxon>Actinomycetes</taxon>
        <taxon>Micrococcales</taxon>
        <taxon>Microbacteriaceae</taxon>
        <taxon>Subtercola</taxon>
    </lineage>
</organism>
<name>A0A917EWF5_9MICO</name>
<evidence type="ECO:0000313" key="2">
    <source>
        <dbReference type="EMBL" id="GGF25012.1"/>
    </source>
</evidence>
<dbReference type="AlphaFoldDB" id="A0A917EWF5"/>
<dbReference type="EMBL" id="BMGP01000003">
    <property type="protein sequence ID" value="GGF25012.1"/>
    <property type="molecule type" value="Genomic_DNA"/>
</dbReference>
<proteinExistence type="predicted"/>
<sequence length="49" mass="5261">MSDANETETDRIEEAEDKREEAQFDKSVEEDGLLPAPEATPTDGPAPGA</sequence>
<comment type="caution">
    <text evidence="2">The sequence shown here is derived from an EMBL/GenBank/DDBJ whole genome shotgun (WGS) entry which is preliminary data.</text>
</comment>
<accession>A0A917EWF5</accession>
<evidence type="ECO:0000256" key="1">
    <source>
        <dbReference type="SAM" id="MobiDB-lite"/>
    </source>
</evidence>
<evidence type="ECO:0000313" key="3">
    <source>
        <dbReference type="Proteomes" id="UP000598775"/>
    </source>
</evidence>
<feature type="compositionally biased region" description="Basic and acidic residues" evidence="1">
    <location>
        <begin position="8"/>
        <end position="29"/>
    </location>
</feature>
<gene>
    <name evidence="2" type="ORF">GCM10011399_18140</name>
</gene>
<keyword evidence="3" id="KW-1185">Reference proteome</keyword>
<dbReference type="Proteomes" id="UP000598775">
    <property type="component" value="Unassembled WGS sequence"/>
</dbReference>
<feature type="region of interest" description="Disordered" evidence="1">
    <location>
        <begin position="1"/>
        <end position="49"/>
    </location>
</feature>